<evidence type="ECO:0000313" key="2">
    <source>
        <dbReference type="EMBL" id="HIX87080.1"/>
    </source>
</evidence>
<dbReference type="EMBL" id="DXEN01000080">
    <property type="protein sequence ID" value="HIX87080.1"/>
    <property type="molecule type" value="Genomic_DNA"/>
</dbReference>
<reference evidence="2" key="2">
    <citation type="submission" date="2021-04" db="EMBL/GenBank/DDBJ databases">
        <authorList>
            <person name="Gilroy R."/>
        </authorList>
    </citation>
    <scope>NUCLEOTIDE SEQUENCE</scope>
    <source>
        <strain evidence="2">ChiHecec2B26-12326</strain>
    </source>
</reference>
<evidence type="ECO:0000313" key="3">
    <source>
        <dbReference type="Proteomes" id="UP000823847"/>
    </source>
</evidence>
<name>A0A9D1XTI1_9BACT</name>
<reference evidence="2" key="1">
    <citation type="journal article" date="2021" name="PeerJ">
        <title>Extensive microbial diversity within the chicken gut microbiome revealed by metagenomics and culture.</title>
        <authorList>
            <person name="Gilroy R."/>
            <person name="Ravi A."/>
            <person name="Getino M."/>
            <person name="Pursley I."/>
            <person name="Horton D.L."/>
            <person name="Alikhan N.F."/>
            <person name="Baker D."/>
            <person name="Gharbi K."/>
            <person name="Hall N."/>
            <person name="Watson M."/>
            <person name="Adriaenssens E.M."/>
            <person name="Foster-Nyarko E."/>
            <person name="Jarju S."/>
            <person name="Secka A."/>
            <person name="Antonio M."/>
            <person name="Oren A."/>
            <person name="Chaudhuri R.R."/>
            <person name="La Ragione R."/>
            <person name="Hildebrand F."/>
            <person name="Pallen M.J."/>
        </authorList>
    </citation>
    <scope>NUCLEOTIDE SEQUENCE</scope>
    <source>
        <strain evidence="2">ChiHecec2B26-12326</strain>
    </source>
</reference>
<proteinExistence type="predicted"/>
<sequence>MKRVEGSAGVTLLECTNPVKGKWRVRWDVEAKEDGSASYMEEVFDHRPDAEEVRSLVSDWYNARTNERILSGFKYEDQPVWLSQENQFNYKAAYDLAVQTGGQNLPVTFKLGTDGAPSYRTFETLEELQDFYVKAMKHIQDALQEGWKKKDALDLALYEAG</sequence>
<feature type="domain" description="DUF4376" evidence="1">
    <location>
        <begin position="57"/>
        <end position="158"/>
    </location>
</feature>
<gene>
    <name evidence="2" type="ORF">H9848_10820</name>
</gene>
<dbReference type="Pfam" id="PF14301">
    <property type="entry name" value="DUF4376"/>
    <property type="match status" value="1"/>
</dbReference>
<evidence type="ECO:0000259" key="1">
    <source>
        <dbReference type="Pfam" id="PF14301"/>
    </source>
</evidence>
<dbReference type="InterPro" id="IPR025484">
    <property type="entry name" value="DUF4376"/>
</dbReference>
<accession>A0A9D1XTI1</accession>
<protein>
    <recommendedName>
        <fullName evidence="1">DUF4376 domain-containing protein</fullName>
    </recommendedName>
</protein>
<organism evidence="2 3">
    <name type="scientific">Candidatus Parabacteroides intestinigallinarum</name>
    <dbReference type="NCBI Taxonomy" id="2838722"/>
    <lineage>
        <taxon>Bacteria</taxon>
        <taxon>Pseudomonadati</taxon>
        <taxon>Bacteroidota</taxon>
        <taxon>Bacteroidia</taxon>
        <taxon>Bacteroidales</taxon>
        <taxon>Tannerellaceae</taxon>
        <taxon>Parabacteroides</taxon>
    </lineage>
</organism>
<dbReference type="Proteomes" id="UP000823847">
    <property type="component" value="Unassembled WGS sequence"/>
</dbReference>
<dbReference type="AlphaFoldDB" id="A0A9D1XTI1"/>
<comment type="caution">
    <text evidence="2">The sequence shown here is derived from an EMBL/GenBank/DDBJ whole genome shotgun (WGS) entry which is preliminary data.</text>
</comment>